<dbReference type="InterPro" id="IPR035979">
    <property type="entry name" value="RBD_domain_sf"/>
</dbReference>
<accession>A0ABQ8VLW9</accession>
<dbReference type="PROSITE" id="PS50102">
    <property type="entry name" value="RRM"/>
    <property type="match status" value="1"/>
</dbReference>
<feature type="compositionally biased region" description="Low complexity" evidence="3">
    <location>
        <begin position="599"/>
        <end position="617"/>
    </location>
</feature>
<reference evidence="5" key="1">
    <citation type="submission" date="2022-08" db="EMBL/GenBank/DDBJ databases">
        <title>A Global Phylogenomic Analysis of the Shiitake Genus Lentinula.</title>
        <authorList>
            <consortium name="DOE Joint Genome Institute"/>
            <person name="Sierra-Patev S."/>
            <person name="Min B."/>
            <person name="Naranjo-Ortiz M."/>
            <person name="Looney B."/>
            <person name="Konkel Z."/>
            <person name="Slot J.C."/>
            <person name="Sakamoto Y."/>
            <person name="Steenwyk J.L."/>
            <person name="Rokas A."/>
            <person name="Carro J."/>
            <person name="Camarero S."/>
            <person name="Ferreira P."/>
            <person name="Molpeceres G."/>
            <person name="Ruiz-Duenas F.J."/>
            <person name="Serrano A."/>
            <person name="Henrissat B."/>
            <person name="Drula E."/>
            <person name="Hughes K.W."/>
            <person name="Mata J.L."/>
            <person name="Ishikawa N.K."/>
            <person name="Vargas-Isla R."/>
            <person name="Ushijima S."/>
            <person name="Smith C.A."/>
            <person name="Ahrendt S."/>
            <person name="Andreopoulos W."/>
            <person name="He G."/>
            <person name="Labutti K."/>
            <person name="Lipzen A."/>
            <person name="Ng V."/>
            <person name="Riley R."/>
            <person name="Sandor L."/>
            <person name="Barry K."/>
            <person name="Martinez A.T."/>
            <person name="Xiao Y."/>
            <person name="Gibbons J.G."/>
            <person name="Terashima K."/>
            <person name="Grigoriev I.V."/>
            <person name="Hibbett D.S."/>
        </authorList>
    </citation>
    <scope>NUCLEOTIDE SEQUENCE</scope>
    <source>
        <strain evidence="5">RHP3577 ss4</strain>
    </source>
</reference>
<feature type="region of interest" description="Disordered" evidence="3">
    <location>
        <begin position="26"/>
        <end position="62"/>
    </location>
</feature>
<dbReference type="EMBL" id="JANVFT010000025">
    <property type="protein sequence ID" value="KAJ4496901.1"/>
    <property type="molecule type" value="Genomic_DNA"/>
</dbReference>
<feature type="compositionally biased region" description="Low complexity" evidence="3">
    <location>
        <begin position="624"/>
        <end position="645"/>
    </location>
</feature>
<dbReference type="Gene3D" id="3.30.70.330">
    <property type="match status" value="2"/>
</dbReference>
<feature type="compositionally biased region" description="Basic and acidic residues" evidence="3">
    <location>
        <begin position="647"/>
        <end position="664"/>
    </location>
</feature>
<feature type="region of interest" description="Disordered" evidence="3">
    <location>
        <begin position="579"/>
        <end position="672"/>
    </location>
</feature>
<feature type="compositionally biased region" description="Low complexity" evidence="3">
    <location>
        <begin position="52"/>
        <end position="62"/>
    </location>
</feature>
<sequence length="1081" mass="113674">MRQQPHRSESPSEQFAMYTELEPEQRSALNGYHRSSFTAIPNATRPSKHHATPSSTMPSTNPTIYRDAGAPVYQYEAYGLSSPTQSHMQPSLVDRPKYAGPFGLAEPYVNYNKLPHPSQPHLLPSNLNPLPMPMSSQTPYGPHLATNNVSTGVNSGHGGGSGNVPSGGNNMQEDISTIFVVGFPDDMQEREFQNMFTFSSGFEAATLKIPNKEYTAYGVSGSTNPGVAPPGLPGLTPSLASIVRAQAAINDPYNLVTMNQGGVVVDGGRDGTMSSWPTAPIDDSYYPPGLGLGNLGGMPSVGGPGITLGPNPNPNASGTTSVGNGPVPPRKQIIGFAKFRTREEALEARDVLQSRRVDIEKGSILKAEMAKKNLHTKRGVTANGGAGTNVGSVNGNPLGATLTSPSHLGPAPPAAVNGISFPGHAPMSKYDLFSSSANLAEPGSGNISARDRELGALGAMGFTMAGSSNNGSFTGTNNVPALSSLTTLWDEDNRERERMVYDAMGLGISSGDESLGLITAKEVGRRQMETWRDDRDRDRDERQPLRLRSGSAFDAFHSIPASLLQNSLVSPPFQKAKPLPLSSLTHDDGVPGPWDHFSKSSAGSNAPNSASSKVSHSSSDDTKGSNGRSRSSRSSSVAAGSTHSRGSARDMNGHDDDDDVHTNPEMEMEDSNTTVKEIDVAQIARAVGSLAVTTNKHVSHAGSTGANTVNGGHSLGHTSPQLPSPSSGSGTSVSALSAGGASGISPSAPMSSSSSSSSMRHALPLNQHCPAPNFTTQHPGSNPNISHLSSMLSSTLPGLVSGVDQNPPINTLYVGNLPISPPPLGYPPDILEESLRELFRTRPGYKRLSFKQKSTGPMCFVEFEDVDAATKTINKLYGNTLNGLVKGGGIRLSYSKNPLGIRTPTSANGPGPGFQQQHFQQQAHVGRDGDRERGDRYGYGGTQALSPTPHHHSVNYRPSHTHEFMISPPPPRFAGNSSGANSLSNISFGNFSSTSFSGVNSQLVGSGSNPMFGATNSFQGGTGPGVGYHLLPSDPYGDAQGQGLNTSFSPFDGSHLDHPQMPPMSSLPMQHGPNPSQNQNF</sequence>
<feature type="compositionally biased region" description="Polar residues" evidence="3">
    <location>
        <begin position="33"/>
        <end position="45"/>
    </location>
</feature>
<name>A0ABQ8VLW9_9AGAR</name>
<evidence type="ECO:0000256" key="3">
    <source>
        <dbReference type="SAM" id="MobiDB-lite"/>
    </source>
</evidence>
<dbReference type="Pfam" id="PF00076">
    <property type="entry name" value="RRM_1"/>
    <property type="match status" value="1"/>
</dbReference>
<comment type="caution">
    <text evidence="5">The sequence shown here is derived from an EMBL/GenBank/DDBJ whole genome shotgun (WGS) entry which is preliminary data.</text>
</comment>
<feature type="compositionally biased region" description="Polar residues" evidence="3">
    <location>
        <begin position="773"/>
        <end position="789"/>
    </location>
</feature>
<dbReference type="InterPro" id="IPR000504">
    <property type="entry name" value="RRM_dom"/>
</dbReference>
<dbReference type="Proteomes" id="UP001150217">
    <property type="component" value="Unassembled WGS sequence"/>
</dbReference>
<protein>
    <recommendedName>
        <fullName evidence="4">RRM domain-containing protein</fullName>
    </recommendedName>
</protein>
<evidence type="ECO:0000313" key="5">
    <source>
        <dbReference type="EMBL" id="KAJ4496901.1"/>
    </source>
</evidence>
<feature type="compositionally biased region" description="Basic and acidic residues" evidence="3">
    <location>
        <begin position="526"/>
        <end position="544"/>
    </location>
</feature>
<dbReference type="SUPFAM" id="SSF54928">
    <property type="entry name" value="RNA-binding domain, RBD"/>
    <property type="match status" value="1"/>
</dbReference>
<feature type="compositionally biased region" description="Polar residues" evidence="3">
    <location>
        <begin position="699"/>
        <end position="711"/>
    </location>
</feature>
<evidence type="ECO:0000256" key="2">
    <source>
        <dbReference type="PROSITE-ProRule" id="PRU00176"/>
    </source>
</evidence>
<dbReference type="InterPro" id="IPR012677">
    <property type="entry name" value="Nucleotide-bd_a/b_plait_sf"/>
</dbReference>
<keyword evidence="1 2" id="KW-0694">RNA-binding</keyword>
<feature type="region of interest" description="Disordered" evidence="3">
    <location>
        <begin position="526"/>
        <end position="546"/>
    </location>
</feature>
<feature type="region of interest" description="Disordered" evidence="3">
    <location>
        <begin position="1025"/>
        <end position="1081"/>
    </location>
</feature>
<keyword evidence="6" id="KW-1185">Reference proteome</keyword>
<organism evidence="5 6">
    <name type="scientific">Lentinula lateritia</name>
    <dbReference type="NCBI Taxonomy" id="40482"/>
    <lineage>
        <taxon>Eukaryota</taxon>
        <taxon>Fungi</taxon>
        <taxon>Dikarya</taxon>
        <taxon>Basidiomycota</taxon>
        <taxon>Agaricomycotina</taxon>
        <taxon>Agaricomycetes</taxon>
        <taxon>Agaricomycetidae</taxon>
        <taxon>Agaricales</taxon>
        <taxon>Marasmiineae</taxon>
        <taxon>Omphalotaceae</taxon>
        <taxon>Lentinula</taxon>
    </lineage>
</organism>
<feature type="domain" description="RRM" evidence="4">
    <location>
        <begin position="810"/>
        <end position="897"/>
    </location>
</feature>
<dbReference type="PANTHER" id="PTHR10501">
    <property type="entry name" value="U1 SMALL NUCLEAR RIBONUCLEOPROTEIN A/U2 SMALL NUCLEAR RIBONUCLEOPROTEIN B"/>
    <property type="match status" value="1"/>
</dbReference>
<feature type="compositionally biased region" description="Basic and acidic residues" evidence="3">
    <location>
        <begin position="925"/>
        <end position="936"/>
    </location>
</feature>
<evidence type="ECO:0000256" key="1">
    <source>
        <dbReference type="ARBA" id="ARBA00022884"/>
    </source>
</evidence>
<dbReference type="SMART" id="SM00360">
    <property type="entry name" value="RRM"/>
    <property type="match status" value="1"/>
</dbReference>
<feature type="compositionally biased region" description="Low complexity" evidence="3">
    <location>
        <begin position="719"/>
        <end position="758"/>
    </location>
</feature>
<proteinExistence type="predicted"/>
<feature type="region of interest" description="Disordered" evidence="3">
    <location>
        <begin position="901"/>
        <end position="953"/>
    </location>
</feature>
<feature type="compositionally biased region" description="Low complexity" evidence="3">
    <location>
        <begin position="913"/>
        <end position="922"/>
    </location>
</feature>
<feature type="region of interest" description="Disordered" evidence="3">
    <location>
        <begin position="699"/>
        <end position="789"/>
    </location>
</feature>
<evidence type="ECO:0000259" key="4">
    <source>
        <dbReference type="PROSITE" id="PS50102"/>
    </source>
</evidence>
<gene>
    <name evidence="5" type="ORF">C8R41DRAFT_252017</name>
</gene>
<evidence type="ECO:0000313" key="6">
    <source>
        <dbReference type="Proteomes" id="UP001150217"/>
    </source>
</evidence>